<dbReference type="GO" id="GO:0003700">
    <property type="term" value="F:DNA-binding transcription factor activity"/>
    <property type="evidence" value="ECO:0007669"/>
    <property type="project" value="InterPro"/>
</dbReference>
<accession>A0A1I0QK51</accession>
<dbReference type="OrthoDB" id="9790747at2"/>
<dbReference type="Proteomes" id="UP000199167">
    <property type="component" value="Unassembled WGS sequence"/>
</dbReference>
<protein>
    <submittedName>
        <fullName evidence="2">Transcriptional regulator, ArsR family</fullName>
    </submittedName>
</protein>
<organism evidence="2 3">
    <name type="scientific">Cognatiyoonia koreensis</name>
    <dbReference type="NCBI Taxonomy" id="364200"/>
    <lineage>
        <taxon>Bacteria</taxon>
        <taxon>Pseudomonadati</taxon>
        <taxon>Pseudomonadota</taxon>
        <taxon>Alphaproteobacteria</taxon>
        <taxon>Rhodobacterales</taxon>
        <taxon>Paracoccaceae</taxon>
        <taxon>Cognatiyoonia</taxon>
    </lineage>
</organism>
<dbReference type="InterPro" id="IPR011991">
    <property type="entry name" value="ArsR-like_HTH"/>
</dbReference>
<sequence length="112" mass="12378">MANQLNAFFSALSDPTRRAVIERLASGEATVSALAAPHDMALPTFLRHLKVLEDSGLVRTVKKGRVRTCHIETGPLIEAQGWLAWQRAVWEGRMDRLDALAKQLAKESKDGN</sequence>
<dbReference type="STRING" id="364200.SAMN04488515_1954"/>
<dbReference type="PROSITE" id="PS50987">
    <property type="entry name" value="HTH_ARSR_2"/>
    <property type="match status" value="1"/>
</dbReference>
<feature type="domain" description="HTH arsR-type" evidence="1">
    <location>
        <begin position="1"/>
        <end position="109"/>
    </location>
</feature>
<dbReference type="EMBL" id="FOIZ01000001">
    <property type="protein sequence ID" value="SEW27076.1"/>
    <property type="molecule type" value="Genomic_DNA"/>
</dbReference>
<name>A0A1I0QK51_9RHOB</name>
<evidence type="ECO:0000313" key="3">
    <source>
        <dbReference type="Proteomes" id="UP000199167"/>
    </source>
</evidence>
<dbReference type="Pfam" id="PF12840">
    <property type="entry name" value="HTH_20"/>
    <property type="match status" value="1"/>
</dbReference>
<dbReference type="AlphaFoldDB" id="A0A1I0QK51"/>
<proteinExistence type="predicted"/>
<evidence type="ECO:0000259" key="1">
    <source>
        <dbReference type="PROSITE" id="PS50987"/>
    </source>
</evidence>
<dbReference type="PANTHER" id="PTHR38600">
    <property type="entry name" value="TRANSCRIPTIONAL REGULATORY PROTEIN"/>
    <property type="match status" value="1"/>
</dbReference>
<keyword evidence="3" id="KW-1185">Reference proteome</keyword>
<reference evidence="2 3" key="1">
    <citation type="submission" date="2016-10" db="EMBL/GenBank/DDBJ databases">
        <authorList>
            <person name="de Groot N.N."/>
        </authorList>
    </citation>
    <scope>NUCLEOTIDE SEQUENCE [LARGE SCALE GENOMIC DNA]</scope>
    <source>
        <strain evidence="2 3">DSM 17925</strain>
    </source>
</reference>
<dbReference type="InterPro" id="IPR001845">
    <property type="entry name" value="HTH_ArsR_DNA-bd_dom"/>
</dbReference>
<dbReference type="SMART" id="SM00418">
    <property type="entry name" value="HTH_ARSR"/>
    <property type="match status" value="1"/>
</dbReference>
<evidence type="ECO:0000313" key="2">
    <source>
        <dbReference type="EMBL" id="SEW27076.1"/>
    </source>
</evidence>
<dbReference type="InterPro" id="IPR036390">
    <property type="entry name" value="WH_DNA-bd_sf"/>
</dbReference>
<dbReference type="Gene3D" id="1.10.10.10">
    <property type="entry name" value="Winged helix-like DNA-binding domain superfamily/Winged helix DNA-binding domain"/>
    <property type="match status" value="1"/>
</dbReference>
<dbReference type="RefSeq" id="WP_089993288.1">
    <property type="nucleotide sequence ID" value="NZ_FOIZ01000001.1"/>
</dbReference>
<dbReference type="PANTHER" id="PTHR38600:SF2">
    <property type="entry name" value="SLL0088 PROTEIN"/>
    <property type="match status" value="1"/>
</dbReference>
<dbReference type="PRINTS" id="PR00778">
    <property type="entry name" value="HTHARSR"/>
</dbReference>
<dbReference type="NCBIfam" id="NF033788">
    <property type="entry name" value="HTH_metalloreg"/>
    <property type="match status" value="1"/>
</dbReference>
<dbReference type="InterPro" id="IPR036388">
    <property type="entry name" value="WH-like_DNA-bd_sf"/>
</dbReference>
<dbReference type="CDD" id="cd00090">
    <property type="entry name" value="HTH_ARSR"/>
    <property type="match status" value="1"/>
</dbReference>
<dbReference type="SUPFAM" id="SSF46785">
    <property type="entry name" value="Winged helix' DNA-binding domain"/>
    <property type="match status" value="1"/>
</dbReference>
<gene>
    <name evidence="2" type="ORF">SAMN04488515_1954</name>
</gene>